<proteinExistence type="predicted"/>
<name>A0A834XY01_APHGI</name>
<accession>A0A834XY01</accession>
<dbReference type="OrthoDB" id="8065930at2759"/>
<keyword evidence="3" id="KW-1185">Reference proteome</keyword>
<reference evidence="2 3" key="1">
    <citation type="submission" date="2020-08" db="EMBL/GenBank/DDBJ databases">
        <title>Aphidius gifuensis genome sequencing and assembly.</title>
        <authorList>
            <person name="Du Z."/>
        </authorList>
    </citation>
    <scope>NUCLEOTIDE SEQUENCE [LARGE SCALE GENOMIC DNA]</scope>
    <source>
        <strain evidence="2">YNYX2018</strain>
        <tissue evidence="2">Adults</tissue>
    </source>
</reference>
<feature type="coiled-coil region" evidence="1">
    <location>
        <begin position="643"/>
        <end position="670"/>
    </location>
</feature>
<protein>
    <submittedName>
        <fullName evidence="2">Uncharacterized protein</fullName>
    </submittedName>
</protein>
<dbReference type="AlphaFoldDB" id="A0A834XY01"/>
<evidence type="ECO:0000256" key="1">
    <source>
        <dbReference type="SAM" id="Coils"/>
    </source>
</evidence>
<sequence>MFMLIKHSLQIDEKHRSTKEDIQMKLLQPLPSDIDSIMTEYGDDEAMKDLITRLGAVSMFSYPAPAGPAIGIVLTLFVEMLLSYRYKSEPEAPIDTKKFAKSIRNLQTFINKESDRVIEKLEETIYDEMLVNKFRNSLNSLNSCHKNSCYNCFVKRNCSSDDKKYTNESLINPTSPYRLKLSELIPNFIQSQETPLDGIESPMRIFDYIIWKHKSKINQHLYCNNTVSEHKKIVQIAQYVSSILSKSYSMVIIANLENYKLSKKNNDTIDANGWIYLTMNLINNYYRDVKITLTQAQRAINETSRDIRPCDPDNHERGVTYERLVHFIQADLYSGCYQHPDSFDCDNSTNINTMYYDSNDEERNVEYYAVDVGPTPFFISIPVFTNKYGKFESNKSLTWKKWHIYCKTEICYDDRMDSEITVRKFSLNIAKASHGYVVTGVRLAVRNRTIYVDIQEGLFVDNVVVPESVRWKNTTESNDNVAVLNQYQRIVSIDDIYLPKGSYVNGVKFEMNEKIMTLRVYGINENGSVIEKTPKLHMLDLRYFREEIKLENSDVSELMPSAIEEQLIGKPGKSYVRFQPTDFFKDAGQTTVPYLDIQPVVTNPPSPIQGLGVYYKGHKGYGGFIGLKLLTVDISDKLNLDTVDRLSNNVDDVLNKMENEELDIQLKEEESSRKYNDDIMGKYDILYNQYYQYNQYNQY</sequence>
<evidence type="ECO:0000313" key="2">
    <source>
        <dbReference type="EMBL" id="KAF7994931.1"/>
    </source>
</evidence>
<evidence type="ECO:0000313" key="3">
    <source>
        <dbReference type="Proteomes" id="UP000639338"/>
    </source>
</evidence>
<organism evidence="2 3">
    <name type="scientific">Aphidius gifuensis</name>
    <name type="common">Parasitoid wasp</name>
    <dbReference type="NCBI Taxonomy" id="684658"/>
    <lineage>
        <taxon>Eukaryota</taxon>
        <taxon>Metazoa</taxon>
        <taxon>Ecdysozoa</taxon>
        <taxon>Arthropoda</taxon>
        <taxon>Hexapoda</taxon>
        <taxon>Insecta</taxon>
        <taxon>Pterygota</taxon>
        <taxon>Neoptera</taxon>
        <taxon>Endopterygota</taxon>
        <taxon>Hymenoptera</taxon>
        <taxon>Apocrita</taxon>
        <taxon>Ichneumonoidea</taxon>
        <taxon>Braconidae</taxon>
        <taxon>Aphidiinae</taxon>
        <taxon>Aphidius</taxon>
    </lineage>
</organism>
<dbReference type="EMBL" id="JACMRX010000002">
    <property type="protein sequence ID" value="KAF7994931.1"/>
    <property type="molecule type" value="Genomic_DNA"/>
</dbReference>
<gene>
    <name evidence="2" type="ORF">HCN44_004403</name>
</gene>
<comment type="caution">
    <text evidence="2">The sequence shown here is derived from an EMBL/GenBank/DDBJ whole genome shotgun (WGS) entry which is preliminary data.</text>
</comment>
<dbReference type="PANTHER" id="PTHR47890">
    <property type="entry name" value="LD24308P"/>
    <property type="match status" value="1"/>
</dbReference>
<dbReference type="Proteomes" id="UP000639338">
    <property type="component" value="Unassembled WGS sequence"/>
</dbReference>
<dbReference type="PANTHER" id="PTHR47890:SF1">
    <property type="entry name" value="LD24308P"/>
    <property type="match status" value="1"/>
</dbReference>
<keyword evidence="1" id="KW-0175">Coiled coil</keyword>